<dbReference type="Proteomes" id="UP000288805">
    <property type="component" value="Unassembled WGS sequence"/>
</dbReference>
<gene>
    <name evidence="2" type="ORF">CK203_006573</name>
</gene>
<comment type="caution">
    <text evidence="2">The sequence shown here is derived from an EMBL/GenBank/DDBJ whole genome shotgun (WGS) entry which is preliminary data.</text>
</comment>
<name>A0A438KAJ6_VITVI</name>
<reference evidence="2 3" key="1">
    <citation type="journal article" date="2018" name="PLoS Genet.">
        <title>Population sequencing reveals clonal diversity and ancestral inbreeding in the grapevine cultivar Chardonnay.</title>
        <authorList>
            <person name="Roach M.J."/>
            <person name="Johnson D.L."/>
            <person name="Bohlmann J."/>
            <person name="van Vuuren H.J."/>
            <person name="Jones S.J."/>
            <person name="Pretorius I.S."/>
            <person name="Schmidt S.A."/>
            <person name="Borneman A.R."/>
        </authorList>
    </citation>
    <scope>NUCLEOTIDE SEQUENCE [LARGE SCALE GENOMIC DNA]</scope>
    <source>
        <strain evidence="3">cv. Chardonnay</strain>
        <tissue evidence="2">Leaf</tissue>
    </source>
</reference>
<dbReference type="AlphaFoldDB" id="A0A438KAJ6"/>
<evidence type="ECO:0000313" key="2">
    <source>
        <dbReference type="EMBL" id="RVX18218.1"/>
    </source>
</evidence>
<proteinExistence type="predicted"/>
<accession>A0A438KAJ6</accession>
<organism evidence="2 3">
    <name type="scientific">Vitis vinifera</name>
    <name type="common">Grape</name>
    <dbReference type="NCBI Taxonomy" id="29760"/>
    <lineage>
        <taxon>Eukaryota</taxon>
        <taxon>Viridiplantae</taxon>
        <taxon>Streptophyta</taxon>
        <taxon>Embryophyta</taxon>
        <taxon>Tracheophyta</taxon>
        <taxon>Spermatophyta</taxon>
        <taxon>Magnoliopsida</taxon>
        <taxon>eudicotyledons</taxon>
        <taxon>Gunneridae</taxon>
        <taxon>Pentapetalae</taxon>
        <taxon>rosids</taxon>
        <taxon>Vitales</taxon>
        <taxon>Vitaceae</taxon>
        <taxon>Viteae</taxon>
        <taxon>Vitis</taxon>
    </lineage>
</organism>
<evidence type="ECO:0000256" key="1">
    <source>
        <dbReference type="SAM" id="MobiDB-lite"/>
    </source>
</evidence>
<feature type="region of interest" description="Disordered" evidence="1">
    <location>
        <begin position="25"/>
        <end position="47"/>
    </location>
</feature>
<protein>
    <submittedName>
        <fullName evidence="2">Uncharacterized protein</fullName>
    </submittedName>
</protein>
<sequence length="47" mass="4954">MVLYCPSLPNVNEGVMTTTMGAANAANSGKMEGRKPGQSYGEDDWAC</sequence>
<dbReference type="EMBL" id="QGNW01000011">
    <property type="protein sequence ID" value="RVX18218.1"/>
    <property type="molecule type" value="Genomic_DNA"/>
</dbReference>
<evidence type="ECO:0000313" key="3">
    <source>
        <dbReference type="Proteomes" id="UP000288805"/>
    </source>
</evidence>